<name>A0A9P8TFV7_WICPI</name>
<dbReference type="SUPFAM" id="SSF69572">
    <property type="entry name" value="Activating enzymes of the ubiquitin-like proteins"/>
    <property type="match status" value="1"/>
</dbReference>
<dbReference type="Gene3D" id="3.40.50.12550">
    <property type="entry name" value="Ubiquitin-activating enzyme E1, inactive adenylation domain, subdomain 2"/>
    <property type="match status" value="1"/>
</dbReference>
<reference evidence="6" key="1">
    <citation type="journal article" date="2021" name="Open Biol.">
        <title>Shared evolutionary footprints suggest mitochondrial oxidative damage underlies multiple complex I losses in fungi.</title>
        <authorList>
            <person name="Schikora-Tamarit M.A."/>
            <person name="Marcet-Houben M."/>
            <person name="Nosek J."/>
            <person name="Gabaldon T."/>
        </authorList>
    </citation>
    <scope>NUCLEOTIDE SEQUENCE</scope>
    <source>
        <strain evidence="6">CBS2887</strain>
    </source>
</reference>
<gene>
    <name evidence="6" type="ORF">WICPIJ_008984</name>
</gene>
<keyword evidence="7" id="KW-1185">Reference proteome</keyword>
<dbReference type="EMBL" id="JAEUBG010005169">
    <property type="protein sequence ID" value="KAH3677269.1"/>
    <property type="molecule type" value="Genomic_DNA"/>
</dbReference>
<sequence length="509" mass="58775">MSKEEKYDRQLRLWQSSGQSNLEHSRIVLVSPNLASLELMKNLILPGLGHFTILDSEENVITEEDLSNNFYITEDQLGLSKAEVFASNLNELNLDSTHEVVKIEGTVQDFLASDDLSDKFPWNSYDFIVANWQFPSLIDLVQGLSNTSLIVVNSLSFFGTLRIFQKSYKFIETHSEKMLDLRLLNPWKELTDYSDSIDLEALDLQEHSQIPFLIIQLKAMEEYKRQHGGELPKAYSDRKVYKAIIQGWKKSYDELNFDEALTNSNKIFNPQKVPEDLQKIFDSLEGDFDAKDKYWLLVKALKIFVDSNDGNLPLTGEIPDMDSTTENYMTLKGIYKDKFSKDLTNFEGHLQELNVNEIKFTTDEIVKFIKNSKYLYYSKLSSKLINNVDLFIEDFGSELSEFQSIILSFIMIENYYLQFNTIPSLTDINALLNITKLFLNNKIQITETYEKVLYEILRVEGKELANISSIMGGIGAQELLKLITLQYKPLDDFLVFDGIRSVSERYKIK</sequence>
<dbReference type="Pfam" id="PF00899">
    <property type="entry name" value="ThiF"/>
    <property type="match status" value="1"/>
</dbReference>
<dbReference type="InterPro" id="IPR000594">
    <property type="entry name" value="ThiF_NAD_FAD-bd"/>
</dbReference>
<comment type="caution">
    <text evidence="6">The sequence shown here is derived from an EMBL/GenBank/DDBJ whole genome shotgun (WGS) entry which is preliminary data.</text>
</comment>
<comment type="similarity">
    <text evidence="2 4">Belongs to the ubiquitin-activating E1 family. ULA1 subfamily.</text>
</comment>
<comment type="pathway">
    <text evidence="1 4">Protein modification; protein neddylation.</text>
</comment>
<organism evidence="6 7">
    <name type="scientific">Wickerhamomyces pijperi</name>
    <name type="common">Yeast</name>
    <name type="synonym">Pichia pijperi</name>
    <dbReference type="NCBI Taxonomy" id="599730"/>
    <lineage>
        <taxon>Eukaryota</taxon>
        <taxon>Fungi</taxon>
        <taxon>Dikarya</taxon>
        <taxon>Ascomycota</taxon>
        <taxon>Saccharomycotina</taxon>
        <taxon>Saccharomycetes</taxon>
        <taxon>Phaffomycetales</taxon>
        <taxon>Wickerhamomycetaceae</taxon>
        <taxon>Wickerhamomyces</taxon>
    </lineage>
</organism>
<accession>A0A9P8TFV7</accession>
<dbReference type="OrthoDB" id="1708823at2759"/>
<dbReference type="GO" id="GO:0045116">
    <property type="term" value="P:protein neddylation"/>
    <property type="evidence" value="ECO:0007669"/>
    <property type="project" value="UniProtKB-UniRule"/>
</dbReference>
<evidence type="ECO:0000259" key="5">
    <source>
        <dbReference type="Pfam" id="PF00899"/>
    </source>
</evidence>
<dbReference type="PANTHER" id="PTHR10953:SF29">
    <property type="entry name" value="NEDD8-ACTIVATING ENZYME E1 REGULATORY SUBUNIT"/>
    <property type="match status" value="1"/>
</dbReference>
<proteinExistence type="inferred from homology"/>
<dbReference type="GO" id="GO:0019781">
    <property type="term" value="F:NEDD8 activating enzyme activity"/>
    <property type="evidence" value="ECO:0007669"/>
    <property type="project" value="UniProtKB-UniRule"/>
</dbReference>
<dbReference type="GO" id="GO:0005737">
    <property type="term" value="C:cytoplasm"/>
    <property type="evidence" value="ECO:0007669"/>
    <property type="project" value="TreeGrafter"/>
</dbReference>
<dbReference type="InterPro" id="IPR030667">
    <property type="entry name" value="APP-BP1"/>
</dbReference>
<dbReference type="PIRSF" id="PIRSF039099">
    <property type="entry name" value="APP-BP1"/>
    <property type="match status" value="1"/>
</dbReference>
<dbReference type="AlphaFoldDB" id="A0A9P8TFV7"/>
<reference evidence="6" key="2">
    <citation type="submission" date="2021-01" db="EMBL/GenBank/DDBJ databases">
        <authorList>
            <person name="Schikora-Tamarit M.A."/>
        </authorList>
    </citation>
    <scope>NUCLEOTIDE SEQUENCE</scope>
    <source>
        <strain evidence="6">CBS2887</strain>
    </source>
</reference>
<evidence type="ECO:0000313" key="7">
    <source>
        <dbReference type="Proteomes" id="UP000774326"/>
    </source>
</evidence>
<dbReference type="InterPro" id="IPR035985">
    <property type="entry name" value="Ubiquitin-activating_enz"/>
</dbReference>
<evidence type="ECO:0000313" key="6">
    <source>
        <dbReference type="EMBL" id="KAH3677269.1"/>
    </source>
</evidence>
<dbReference type="Gene3D" id="3.40.50.720">
    <property type="entry name" value="NAD(P)-binding Rossmann-like Domain"/>
    <property type="match status" value="1"/>
</dbReference>
<evidence type="ECO:0000256" key="4">
    <source>
        <dbReference type="PIRNR" id="PIRNR039099"/>
    </source>
</evidence>
<evidence type="ECO:0000256" key="2">
    <source>
        <dbReference type="ARBA" id="ARBA00006868"/>
    </source>
</evidence>
<keyword evidence="3 4" id="KW-0833">Ubl conjugation pathway</keyword>
<comment type="function">
    <text evidence="4">Regulatory subunit of the dimeric UBA3-ULA1 E1 enzyme.</text>
</comment>
<evidence type="ECO:0000256" key="3">
    <source>
        <dbReference type="ARBA" id="ARBA00022786"/>
    </source>
</evidence>
<protein>
    <recommendedName>
        <fullName evidence="4">NEDD8-activating enzyme E1 regulatory subunit</fullName>
    </recommendedName>
</protein>
<dbReference type="Proteomes" id="UP000774326">
    <property type="component" value="Unassembled WGS sequence"/>
</dbReference>
<evidence type="ECO:0000256" key="1">
    <source>
        <dbReference type="ARBA" id="ARBA00005032"/>
    </source>
</evidence>
<dbReference type="InterPro" id="IPR045886">
    <property type="entry name" value="ThiF/MoeB/HesA"/>
</dbReference>
<feature type="domain" description="THIF-type NAD/FAD binding fold" evidence="5">
    <location>
        <begin position="7"/>
        <end position="129"/>
    </location>
</feature>
<dbReference type="PANTHER" id="PTHR10953">
    <property type="entry name" value="UBIQUITIN-ACTIVATING ENZYME E1"/>
    <property type="match status" value="1"/>
</dbReference>